<protein>
    <submittedName>
        <fullName evidence="3">Uncharacterized protein</fullName>
    </submittedName>
</protein>
<sequence>MTARHISDQITRLVVGEPRMISLGRPVRQVLANEAGSKGLVWSQGKWKGSTDVEQHLSKLQGAWWKLRALVRTRHPHVWGGAAAVLLLVLAGAATFIERGQGANRDPAPSAPALPFAPPAPGSHQGVQVVAAPYEARGEAARPPAPLPPAPPSEALDRRPLMPAPESRPAQQPTIERKTPPVVADAKRQDQPVKPPAVLLDEPPAGQAAAAKALSPSSAAAPKAEVRSPAPTRGQGLIAITPDGKFAVFTNPKSRMPEQFKVGDQLPTGENIRSIDVKDGKVVSSTKEYQLD</sequence>
<accession>A0A562ZSW0</accession>
<keyword evidence="2" id="KW-0472">Membrane</keyword>
<keyword evidence="2" id="KW-0812">Transmembrane</keyword>
<dbReference type="Proteomes" id="UP000318199">
    <property type="component" value="Unassembled WGS sequence"/>
</dbReference>
<feature type="compositionally biased region" description="Pro residues" evidence="1">
    <location>
        <begin position="143"/>
        <end position="152"/>
    </location>
</feature>
<dbReference type="EMBL" id="VOBQ01000008">
    <property type="protein sequence ID" value="TWO71497.1"/>
    <property type="molecule type" value="Genomic_DNA"/>
</dbReference>
<feature type="compositionally biased region" description="Low complexity" evidence="1">
    <location>
        <begin position="203"/>
        <end position="223"/>
    </location>
</feature>
<keyword evidence="2" id="KW-1133">Transmembrane helix</keyword>
<feature type="transmembrane region" description="Helical" evidence="2">
    <location>
        <begin position="78"/>
        <end position="97"/>
    </location>
</feature>
<feature type="compositionally biased region" description="Basic and acidic residues" evidence="1">
    <location>
        <begin position="175"/>
        <end position="191"/>
    </location>
</feature>
<name>A0A562ZSW0_9BURK</name>
<feature type="compositionally biased region" description="Pro residues" evidence="1">
    <location>
        <begin position="109"/>
        <end position="121"/>
    </location>
</feature>
<comment type="caution">
    <text evidence="3">The sequence shown here is derived from an EMBL/GenBank/DDBJ whole genome shotgun (WGS) entry which is preliminary data.</text>
</comment>
<organism evidence="3 4">
    <name type="scientific">Caenimonas sedimenti</name>
    <dbReference type="NCBI Taxonomy" id="2596921"/>
    <lineage>
        <taxon>Bacteria</taxon>
        <taxon>Pseudomonadati</taxon>
        <taxon>Pseudomonadota</taxon>
        <taxon>Betaproteobacteria</taxon>
        <taxon>Burkholderiales</taxon>
        <taxon>Comamonadaceae</taxon>
        <taxon>Caenimonas</taxon>
    </lineage>
</organism>
<evidence type="ECO:0000256" key="2">
    <source>
        <dbReference type="SAM" id="Phobius"/>
    </source>
</evidence>
<keyword evidence="4" id="KW-1185">Reference proteome</keyword>
<evidence type="ECO:0000313" key="4">
    <source>
        <dbReference type="Proteomes" id="UP000318199"/>
    </source>
</evidence>
<dbReference type="AlphaFoldDB" id="A0A562ZSW0"/>
<gene>
    <name evidence="3" type="ORF">FN976_11325</name>
</gene>
<reference evidence="3 4" key="1">
    <citation type="submission" date="2019-07" db="EMBL/GenBank/DDBJ databases">
        <title>Caenimonas sedimenti sp. nov., isolated from activated sludge.</title>
        <authorList>
            <person name="Xu J."/>
        </authorList>
    </citation>
    <scope>NUCLEOTIDE SEQUENCE [LARGE SCALE GENOMIC DNA]</scope>
    <source>
        <strain evidence="3 4">HX-9-20</strain>
    </source>
</reference>
<proteinExistence type="predicted"/>
<evidence type="ECO:0000256" key="1">
    <source>
        <dbReference type="SAM" id="MobiDB-lite"/>
    </source>
</evidence>
<evidence type="ECO:0000313" key="3">
    <source>
        <dbReference type="EMBL" id="TWO71497.1"/>
    </source>
</evidence>
<feature type="region of interest" description="Disordered" evidence="1">
    <location>
        <begin position="101"/>
        <end position="239"/>
    </location>
</feature>